<gene>
    <name evidence="7" type="ORF">EYB53_015175</name>
</gene>
<dbReference type="SUPFAM" id="SSF54585">
    <property type="entry name" value="Cdc48 domain 2-like"/>
    <property type="match status" value="1"/>
</dbReference>
<dbReference type="NCBIfam" id="TIGR01243">
    <property type="entry name" value="CDC48"/>
    <property type="match status" value="1"/>
</dbReference>
<dbReference type="SMART" id="SM01072">
    <property type="entry name" value="CDC48_2"/>
    <property type="match status" value="1"/>
</dbReference>
<evidence type="ECO:0000313" key="8">
    <source>
        <dbReference type="Proteomes" id="UP001193081"/>
    </source>
</evidence>
<keyword evidence="8" id="KW-1185">Reference proteome</keyword>
<proteinExistence type="inferred from homology"/>
<dbReference type="InterPro" id="IPR041569">
    <property type="entry name" value="AAA_lid_3"/>
</dbReference>
<evidence type="ECO:0000256" key="2">
    <source>
        <dbReference type="ARBA" id="ARBA00022840"/>
    </source>
</evidence>
<dbReference type="Gene3D" id="1.10.8.60">
    <property type="match status" value="2"/>
</dbReference>
<dbReference type="SMART" id="SM00382">
    <property type="entry name" value="AAA"/>
    <property type="match status" value="2"/>
</dbReference>
<dbReference type="InterPro" id="IPR050168">
    <property type="entry name" value="AAA_ATPase_domain"/>
</dbReference>
<feature type="domain" description="AAA+ ATPase" evidence="4">
    <location>
        <begin position="488"/>
        <end position="624"/>
    </location>
</feature>
<dbReference type="Gene3D" id="3.40.50.300">
    <property type="entry name" value="P-loop containing nucleotide triphosphate hydrolases"/>
    <property type="match status" value="2"/>
</dbReference>
<dbReference type="InterPro" id="IPR004201">
    <property type="entry name" value="Cdc48_dom2"/>
</dbReference>
<dbReference type="Gene3D" id="3.10.330.10">
    <property type="match status" value="1"/>
</dbReference>
<keyword evidence="1 3" id="KW-0547">Nucleotide-binding</keyword>
<dbReference type="EMBL" id="SIJK02000027">
    <property type="protein sequence ID" value="MBP1467055.1"/>
    <property type="molecule type" value="Genomic_DNA"/>
</dbReference>
<feature type="domain" description="CDC48 N-terminal subdomain" evidence="6">
    <location>
        <begin position="8"/>
        <end position="92"/>
    </location>
</feature>
<evidence type="ECO:0000313" key="7">
    <source>
        <dbReference type="EMBL" id="MBP1467055.1"/>
    </source>
</evidence>
<dbReference type="Proteomes" id="UP001193081">
    <property type="component" value="Unassembled WGS sequence"/>
</dbReference>
<dbReference type="Pfam" id="PF02359">
    <property type="entry name" value="CDC48_N"/>
    <property type="match status" value="1"/>
</dbReference>
<dbReference type="PROSITE" id="PS00674">
    <property type="entry name" value="AAA"/>
    <property type="match status" value="2"/>
</dbReference>
<dbReference type="PANTHER" id="PTHR23077">
    <property type="entry name" value="AAA-FAMILY ATPASE"/>
    <property type="match status" value="1"/>
</dbReference>
<name>A0ABS4DC85_9CHLR</name>
<evidence type="ECO:0000259" key="5">
    <source>
        <dbReference type="SMART" id="SM01072"/>
    </source>
</evidence>
<comment type="similarity">
    <text evidence="3">Belongs to the AAA ATPase family.</text>
</comment>
<dbReference type="Pfam" id="PF17862">
    <property type="entry name" value="AAA_lid_3"/>
    <property type="match status" value="2"/>
</dbReference>
<dbReference type="Pfam" id="PF02933">
    <property type="entry name" value="CDC48_2"/>
    <property type="match status" value="1"/>
</dbReference>
<evidence type="ECO:0000259" key="6">
    <source>
        <dbReference type="SMART" id="SM01073"/>
    </source>
</evidence>
<accession>A0ABS4DC85</accession>
<dbReference type="Pfam" id="PF00004">
    <property type="entry name" value="AAA"/>
    <property type="match status" value="2"/>
</dbReference>
<keyword evidence="2 3" id="KW-0067">ATP-binding</keyword>
<feature type="domain" description="AAA+ ATPase" evidence="4">
    <location>
        <begin position="213"/>
        <end position="351"/>
    </location>
</feature>
<reference evidence="7 8" key="1">
    <citation type="submission" date="2021-03" db="EMBL/GenBank/DDBJ databases">
        <authorList>
            <person name="Grouzdev D.S."/>
        </authorList>
    </citation>
    <scope>NUCLEOTIDE SEQUENCE [LARGE SCALE GENOMIC DNA]</scope>
    <source>
        <strain evidence="7 8">M50-1</strain>
    </source>
</reference>
<evidence type="ECO:0000259" key="4">
    <source>
        <dbReference type="SMART" id="SM00382"/>
    </source>
</evidence>
<dbReference type="InterPro" id="IPR003338">
    <property type="entry name" value="CDC4_N-term_subdom"/>
</dbReference>
<feature type="domain" description="CDC48" evidence="5">
    <location>
        <begin position="108"/>
        <end position="172"/>
    </location>
</feature>
<dbReference type="Gene3D" id="2.40.40.20">
    <property type="match status" value="1"/>
</dbReference>
<dbReference type="InterPro" id="IPR003960">
    <property type="entry name" value="ATPase_AAA_CS"/>
</dbReference>
<dbReference type="SUPFAM" id="SSF50692">
    <property type="entry name" value="ADC-like"/>
    <property type="match status" value="1"/>
</dbReference>
<protein>
    <submittedName>
        <fullName evidence="7">CDC48 family AAA ATPase</fullName>
    </submittedName>
</protein>
<dbReference type="InterPro" id="IPR003593">
    <property type="entry name" value="AAA+_ATPase"/>
</dbReference>
<dbReference type="InterPro" id="IPR029067">
    <property type="entry name" value="CDC48_domain_2-like_sf"/>
</dbReference>
<dbReference type="RefSeq" id="WP_135479285.1">
    <property type="nucleotide sequence ID" value="NZ_SIJK02000027.1"/>
</dbReference>
<dbReference type="InterPro" id="IPR009010">
    <property type="entry name" value="Asp_de-COase-like_dom_sf"/>
</dbReference>
<dbReference type="InterPro" id="IPR005938">
    <property type="entry name" value="AAA_ATPase_CDC48"/>
</dbReference>
<dbReference type="SUPFAM" id="SSF52540">
    <property type="entry name" value="P-loop containing nucleoside triphosphate hydrolases"/>
    <property type="match status" value="2"/>
</dbReference>
<evidence type="ECO:0000256" key="3">
    <source>
        <dbReference type="RuleBase" id="RU003651"/>
    </source>
</evidence>
<comment type="caution">
    <text evidence="7">The sequence shown here is derived from an EMBL/GenBank/DDBJ whole genome shotgun (WGS) entry which is preliminary data.</text>
</comment>
<dbReference type="CDD" id="cd19511">
    <property type="entry name" value="RecA-like_CDC48_r2-like"/>
    <property type="match status" value="1"/>
</dbReference>
<organism evidence="7 8">
    <name type="scientific">Candidatus Chloroploca mongolica</name>
    <dbReference type="NCBI Taxonomy" id="2528176"/>
    <lineage>
        <taxon>Bacteria</taxon>
        <taxon>Bacillati</taxon>
        <taxon>Chloroflexota</taxon>
        <taxon>Chloroflexia</taxon>
        <taxon>Chloroflexales</taxon>
        <taxon>Chloroflexineae</taxon>
        <taxon>Oscillochloridaceae</taxon>
        <taxon>Candidatus Chloroploca</taxon>
    </lineage>
</organism>
<dbReference type="PANTHER" id="PTHR23077:SF171">
    <property type="entry name" value="NUCLEAR VALOSIN-CONTAINING PROTEIN-LIKE"/>
    <property type="match status" value="1"/>
</dbReference>
<dbReference type="SMART" id="SM01073">
    <property type="entry name" value="CDC48_N"/>
    <property type="match status" value="1"/>
</dbReference>
<evidence type="ECO:0000256" key="1">
    <source>
        <dbReference type="ARBA" id="ARBA00022741"/>
    </source>
</evidence>
<dbReference type="InterPro" id="IPR027417">
    <property type="entry name" value="P-loop_NTPase"/>
</dbReference>
<sequence>MPEEAMVQLRVAEALTKDVGRGLVRLDPQDLDRVGLGIGDVVKIEGKRATVARAMPAYTEQRGMGLVQLDGILRLNAGVGIDERVSVSRVTAQPARMIVLASAENERQVTSAQARYLAKQLDGIPVVPGDRVRINLFGTRSQTFTVEETTPNGPVVISPTTQVRISKASEGRERGALTYEDIGGLRREIRRIREMIELPLRYPEIFERLGIDAPKGVLLYGPPGSGKTLIARAVANETSAHFVTINGPEIIDKLYGASEANLRGIFDDARKHTPSIIFIDEIDAIAPKREDLSGDRQVERRVVAQLLALMDGLESRGNVIVIAATNLPNSIDPALRRPGRFDREISINVPDKDGRLEILEIHTRGMPLTNDINMTQIASITHGYVGADLQALCREAAMSALRRLLPDIDFSQAQIPYDKLMALEVTRDDFDSAMAEIEPSAIREVFTEIPDVNWEDVGGLEDVRRLLVEAVEWPLRHSRAFDQLGVRAPKGILLHGPPGTGKTLLAKALASQSEANFISVKGPELLNRWVGESERGVREIFRKARQAAPCIIFFDEIDAIAPPRGGGNNDVTERVVSQLLTELDGIESLKGVVVLAATNRIDRVDAALQRPGRFDFLVEMPRPDLAARQAIIAVLTRRMPLGNDVDLDAMARDYEGAVGADLEGLCHRAALLAIREYLDQRAGSAERMEREELYDFAELCVNQRHFDAARRDLAVPVRHHSS</sequence>
<dbReference type="InterPro" id="IPR003959">
    <property type="entry name" value="ATPase_AAA_core"/>
</dbReference>